<evidence type="ECO:0000313" key="4">
    <source>
        <dbReference type="Proteomes" id="UP001203945"/>
    </source>
</evidence>
<comment type="similarity">
    <text evidence="1 2">Belongs to the polypeptide deformylase family.</text>
</comment>
<dbReference type="Pfam" id="PF01327">
    <property type="entry name" value="Pep_deformylase"/>
    <property type="match status" value="1"/>
</dbReference>
<evidence type="ECO:0000313" key="3">
    <source>
        <dbReference type="EMBL" id="MCQ0971251.1"/>
    </source>
</evidence>
<feature type="active site" evidence="2">
    <location>
        <position position="150"/>
    </location>
</feature>
<dbReference type="SUPFAM" id="SSF56420">
    <property type="entry name" value="Peptide deformylase"/>
    <property type="match status" value="1"/>
</dbReference>
<dbReference type="PRINTS" id="PR01576">
    <property type="entry name" value="PDEFORMYLASE"/>
</dbReference>
<dbReference type="GO" id="GO:0042586">
    <property type="term" value="F:peptide deformylase activity"/>
    <property type="evidence" value="ECO:0007669"/>
    <property type="project" value="UniProtKB-EC"/>
</dbReference>
<keyword evidence="2" id="KW-0408">Iron</keyword>
<dbReference type="HAMAP" id="MF_00163">
    <property type="entry name" value="Pep_deformylase"/>
    <property type="match status" value="1"/>
</dbReference>
<dbReference type="PANTHER" id="PTHR10458">
    <property type="entry name" value="PEPTIDE DEFORMYLASE"/>
    <property type="match status" value="1"/>
</dbReference>
<evidence type="ECO:0000256" key="2">
    <source>
        <dbReference type="HAMAP-Rule" id="MF_00163"/>
    </source>
</evidence>
<organism evidence="3 4">
    <name type="scientific">Paracoccus albicereus</name>
    <dbReference type="NCBI Taxonomy" id="2922394"/>
    <lineage>
        <taxon>Bacteria</taxon>
        <taxon>Pseudomonadati</taxon>
        <taxon>Pseudomonadota</taxon>
        <taxon>Alphaproteobacteria</taxon>
        <taxon>Rhodobacterales</taxon>
        <taxon>Paracoccaceae</taxon>
        <taxon>Paracoccus</taxon>
    </lineage>
</organism>
<keyword evidence="2" id="KW-0648">Protein biosynthesis</keyword>
<dbReference type="InterPro" id="IPR036821">
    <property type="entry name" value="Peptide_deformylase_sf"/>
</dbReference>
<dbReference type="NCBIfam" id="TIGR00079">
    <property type="entry name" value="pept_deformyl"/>
    <property type="match status" value="1"/>
</dbReference>
<sequence>MAEAPATPAGADGTVLPIVLYPDPILSARCEPAAEVSGPELQRLAADMLATMYAAPGRGLAGPQVGVLRRIFVMDAGWKDGAPSPLVLLDPEILWVSDETASAEEGCLSIPGRPVMVTRPEAIEIAWFDLDGSHKRRRMSGVEARIAQHEADHLDGRLILDGQD</sequence>
<dbReference type="Gene3D" id="3.90.45.10">
    <property type="entry name" value="Peptide deformylase"/>
    <property type="match status" value="1"/>
</dbReference>
<proteinExistence type="inferred from homology"/>
<feature type="binding site" evidence="2">
    <location>
        <position position="153"/>
    </location>
    <ligand>
        <name>Fe cation</name>
        <dbReference type="ChEBI" id="CHEBI:24875"/>
    </ligand>
</feature>
<feature type="binding site" evidence="2">
    <location>
        <position position="107"/>
    </location>
    <ligand>
        <name>Fe cation</name>
        <dbReference type="ChEBI" id="CHEBI:24875"/>
    </ligand>
</feature>
<dbReference type="PANTHER" id="PTHR10458:SF22">
    <property type="entry name" value="PEPTIDE DEFORMYLASE"/>
    <property type="match status" value="1"/>
</dbReference>
<comment type="catalytic activity">
    <reaction evidence="2">
        <text>N-terminal N-formyl-L-methionyl-[peptide] + H2O = N-terminal L-methionyl-[peptide] + formate</text>
        <dbReference type="Rhea" id="RHEA:24420"/>
        <dbReference type="Rhea" id="RHEA-COMP:10639"/>
        <dbReference type="Rhea" id="RHEA-COMP:10640"/>
        <dbReference type="ChEBI" id="CHEBI:15377"/>
        <dbReference type="ChEBI" id="CHEBI:15740"/>
        <dbReference type="ChEBI" id="CHEBI:49298"/>
        <dbReference type="ChEBI" id="CHEBI:64731"/>
        <dbReference type="EC" id="3.5.1.88"/>
    </reaction>
</comment>
<protein>
    <recommendedName>
        <fullName evidence="2">Peptide deformylase</fullName>
        <shortName evidence="2">PDF</shortName>
        <ecNumber evidence="2">3.5.1.88</ecNumber>
    </recommendedName>
    <alternativeName>
        <fullName evidence="2">Polypeptide deformylase</fullName>
    </alternativeName>
</protein>
<dbReference type="EC" id="3.5.1.88" evidence="2"/>
<comment type="cofactor">
    <cofactor evidence="2">
        <name>Fe(2+)</name>
        <dbReference type="ChEBI" id="CHEBI:29033"/>
    </cofactor>
    <text evidence="2">Binds 1 Fe(2+) ion.</text>
</comment>
<dbReference type="NCBIfam" id="NF001159">
    <property type="entry name" value="PRK00150.1-3"/>
    <property type="match status" value="1"/>
</dbReference>
<gene>
    <name evidence="2 3" type="primary">def</name>
    <name evidence="3" type="ORF">MLD63_12545</name>
</gene>
<feature type="binding site" evidence="2">
    <location>
        <position position="149"/>
    </location>
    <ligand>
        <name>Fe cation</name>
        <dbReference type="ChEBI" id="CHEBI:24875"/>
    </ligand>
</feature>
<dbReference type="RefSeq" id="WP_255330259.1">
    <property type="nucleotide sequence ID" value="NZ_JAKZEU010000004.1"/>
</dbReference>
<reference evidence="3 4" key="1">
    <citation type="submission" date="2022-03" db="EMBL/GenBank/DDBJ databases">
        <authorList>
            <person name="He Y."/>
        </authorList>
    </citation>
    <scope>NUCLEOTIDE SEQUENCE [LARGE SCALE GENOMIC DNA]</scope>
    <source>
        <strain evidence="3 4">TK19116</strain>
    </source>
</reference>
<keyword evidence="2 3" id="KW-0378">Hydrolase</keyword>
<keyword evidence="4" id="KW-1185">Reference proteome</keyword>
<evidence type="ECO:0000256" key="1">
    <source>
        <dbReference type="ARBA" id="ARBA00010759"/>
    </source>
</evidence>
<comment type="caution">
    <text evidence="3">The sequence shown here is derived from an EMBL/GenBank/DDBJ whole genome shotgun (WGS) entry which is preliminary data.</text>
</comment>
<keyword evidence="2" id="KW-0479">Metal-binding</keyword>
<comment type="function">
    <text evidence="2">Removes the formyl group from the N-terminal Met of newly synthesized proteins. Requires at least a dipeptide for an efficient rate of reaction. N-terminal L-methionine is a prerequisite for activity but the enzyme has broad specificity at other positions.</text>
</comment>
<dbReference type="PIRSF" id="PIRSF004749">
    <property type="entry name" value="Pep_def"/>
    <property type="match status" value="1"/>
</dbReference>
<dbReference type="CDD" id="cd00487">
    <property type="entry name" value="Pep_deformylase"/>
    <property type="match status" value="1"/>
</dbReference>
<dbReference type="InterPro" id="IPR023635">
    <property type="entry name" value="Peptide_deformylase"/>
</dbReference>
<accession>A0ABT1MWK7</accession>
<dbReference type="EMBL" id="JAKZEU010000004">
    <property type="protein sequence ID" value="MCQ0971251.1"/>
    <property type="molecule type" value="Genomic_DNA"/>
</dbReference>
<dbReference type="Proteomes" id="UP001203945">
    <property type="component" value="Unassembled WGS sequence"/>
</dbReference>
<name>A0ABT1MWK7_9RHOB</name>